<evidence type="ECO:0000313" key="1">
    <source>
        <dbReference type="EMBL" id="GGF85159.1"/>
    </source>
</evidence>
<reference evidence="1" key="2">
    <citation type="submission" date="2020-09" db="EMBL/GenBank/DDBJ databases">
        <authorList>
            <person name="Sun Q."/>
            <person name="Zhou Y."/>
        </authorList>
    </citation>
    <scope>NUCLEOTIDE SEQUENCE</scope>
    <source>
        <strain evidence="1">CGMCC 1.12726</strain>
    </source>
</reference>
<dbReference type="EMBL" id="BMFO01000001">
    <property type="protein sequence ID" value="GGF85159.1"/>
    <property type="molecule type" value="Genomic_DNA"/>
</dbReference>
<proteinExistence type="predicted"/>
<name>A0A917FK68_9GAMM</name>
<reference evidence="1" key="1">
    <citation type="journal article" date="2014" name="Int. J. Syst. Evol. Microbiol.">
        <title>Complete genome sequence of Corynebacterium casei LMG S-19264T (=DSM 44701T), isolated from a smear-ripened cheese.</title>
        <authorList>
            <consortium name="US DOE Joint Genome Institute (JGI-PGF)"/>
            <person name="Walter F."/>
            <person name="Albersmeier A."/>
            <person name="Kalinowski J."/>
            <person name="Ruckert C."/>
        </authorList>
    </citation>
    <scope>NUCLEOTIDE SEQUENCE</scope>
    <source>
        <strain evidence="1">CGMCC 1.12726</strain>
    </source>
</reference>
<keyword evidence="2" id="KW-1185">Reference proteome</keyword>
<protein>
    <submittedName>
        <fullName evidence="1">Uncharacterized protein</fullName>
    </submittedName>
</protein>
<organism evidence="1 2">
    <name type="scientific">Arenimonas maotaiensis</name>
    <dbReference type="NCBI Taxonomy" id="1446479"/>
    <lineage>
        <taxon>Bacteria</taxon>
        <taxon>Pseudomonadati</taxon>
        <taxon>Pseudomonadota</taxon>
        <taxon>Gammaproteobacteria</taxon>
        <taxon>Lysobacterales</taxon>
        <taxon>Lysobacteraceae</taxon>
        <taxon>Arenimonas</taxon>
    </lineage>
</organism>
<gene>
    <name evidence="1" type="ORF">GCM10010960_03910</name>
</gene>
<dbReference type="AlphaFoldDB" id="A0A917FK68"/>
<evidence type="ECO:0000313" key="2">
    <source>
        <dbReference type="Proteomes" id="UP000632858"/>
    </source>
</evidence>
<dbReference type="RefSeq" id="WP_188447185.1">
    <property type="nucleotide sequence ID" value="NZ_BMFO01000001.1"/>
</dbReference>
<accession>A0A917FK68</accession>
<sequence>MRSFEQIADWVAQHYTVTHMEPFLLALELSLDQGRRRQSVFLSELMDEDGGRVLRISTAVADREHSRDALAKALEFNWQSRAGYLALGEMGGRSYLHLCENRAYPGLDATELERALLRIGGLGDGIERQLQGGDAF</sequence>
<comment type="caution">
    <text evidence="1">The sequence shown here is derived from an EMBL/GenBank/DDBJ whole genome shotgun (WGS) entry which is preliminary data.</text>
</comment>
<dbReference type="Proteomes" id="UP000632858">
    <property type="component" value="Unassembled WGS sequence"/>
</dbReference>